<name>A0A0L0G074_9EUKA</name>
<dbReference type="PANTHER" id="PTHR10871:SF3">
    <property type="entry name" value="SMALL RIBOSOMAL SUBUNIT PROTEIN US13"/>
    <property type="match status" value="1"/>
</dbReference>
<dbReference type="GO" id="GO:0005829">
    <property type="term" value="C:cytosol"/>
    <property type="evidence" value="ECO:0007669"/>
    <property type="project" value="TreeGrafter"/>
</dbReference>
<dbReference type="PANTHER" id="PTHR10871">
    <property type="entry name" value="30S RIBOSOMAL PROTEIN S13/40S RIBOSOMAL PROTEIN S18"/>
    <property type="match status" value="1"/>
</dbReference>
<keyword evidence="4 6" id="KW-0689">Ribosomal protein</keyword>
<dbReference type="eggNOG" id="KOG3311">
    <property type="taxonomic scope" value="Eukaryota"/>
</dbReference>
<evidence type="ECO:0000256" key="2">
    <source>
        <dbReference type="ARBA" id="ARBA00008080"/>
    </source>
</evidence>
<dbReference type="SUPFAM" id="SSF46946">
    <property type="entry name" value="S13-like H2TH domain"/>
    <property type="match status" value="1"/>
</dbReference>
<dbReference type="GeneID" id="25905694"/>
<dbReference type="GO" id="GO:0003735">
    <property type="term" value="F:structural constituent of ribosome"/>
    <property type="evidence" value="ECO:0007669"/>
    <property type="project" value="InterPro"/>
</dbReference>
<dbReference type="GO" id="GO:0006412">
    <property type="term" value="P:translation"/>
    <property type="evidence" value="ECO:0007669"/>
    <property type="project" value="InterPro"/>
</dbReference>
<dbReference type="Gene3D" id="4.10.910.10">
    <property type="entry name" value="30s ribosomal protein s13, domain 2"/>
    <property type="match status" value="1"/>
</dbReference>
<evidence type="ECO:0000256" key="3">
    <source>
        <dbReference type="ARBA" id="ARBA00022490"/>
    </source>
</evidence>
<dbReference type="AlphaFoldDB" id="A0A0L0G074"/>
<accession>A0A0L0G074</accession>
<dbReference type="InterPro" id="IPR027437">
    <property type="entry name" value="Rbsml_uS13_C"/>
</dbReference>
<evidence type="ECO:0000256" key="6">
    <source>
        <dbReference type="RuleBase" id="RU003830"/>
    </source>
</evidence>
<keyword evidence="5 6" id="KW-0687">Ribonucleoprotein</keyword>
<dbReference type="InterPro" id="IPR018269">
    <property type="entry name" value="Ribosomal_uS13_CS"/>
</dbReference>
<sequence length="153" mass="17785">MGSLVIPENFHHILRLLNTNVDGKTKIVFALTSIRGLGRRYATLVCKKADVPLTKRAGELNDAEIERIVTIMQNPRQYKIPDYFLNRQKDIKDGKYSQLLANNLDNKLREDIERMRKMRIHRGLRHWWGIRVRGQHTKTTGRRGRTVGIAGKK</sequence>
<dbReference type="FunFam" id="1.10.8.50:FF:000002">
    <property type="entry name" value="40S ribosomal protein S18"/>
    <property type="match status" value="1"/>
</dbReference>
<comment type="subcellular location">
    <subcellularLocation>
        <location evidence="1">Cytoplasm</location>
    </subcellularLocation>
</comment>
<evidence type="ECO:0000313" key="7">
    <source>
        <dbReference type="EMBL" id="KNC82517.1"/>
    </source>
</evidence>
<gene>
    <name evidence="7" type="ORF">SARC_05190</name>
</gene>
<evidence type="ECO:0000256" key="4">
    <source>
        <dbReference type="ARBA" id="ARBA00022980"/>
    </source>
</evidence>
<dbReference type="Pfam" id="PF00416">
    <property type="entry name" value="Ribosomal_S13"/>
    <property type="match status" value="1"/>
</dbReference>
<evidence type="ECO:0000313" key="8">
    <source>
        <dbReference type="Proteomes" id="UP000054560"/>
    </source>
</evidence>
<reference evidence="7 8" key="1">
    <citation type="submission" date="2011-02" db="EMBL/GenBank/DDBJ databases">
        <title>The Genome Sequence of Sphaeroforma arctica JP610.</title>
        <authorList>
            <consortium name="The Broad Institute Genome Sequencing Platform"/>
            <person name="Russ C."/>
            <person name="Cuomo C."/>
            <person name="Young S.K."/>
            <person name="Zeng Q."/>
            <person name="Gargeya S."/>
            <person name="Alvarado L."/>
            <person name="Berlin A."/>
            <person name="Chapman S.B."/>
            <person name="Chen Z."/>
            <person name="Freedman E."/>
            <person name="Gellesch M."/>
            <person name="Goldberg J."/>
            <person name="Griggs A."/>
            <person name="Gujja S."/>
            <person name="Heilman E."/>
            <person name="Heiman D."/>
            <person name="Howarth C."/>
            <person name="Mehta T."/>
            <person name="Neiman D."/>
            <person name="Pearson M."/>
            <person name="Roberts A."/>
            <person name="Saif S."/>
            <person name="Shea T."/>
            <person name="Shenoy N."/>
            <person name="Sisk P."/>
            <person name="Stolte C."/>
            <person name="Sykes S."/>
            <person name="White J."/>
            <person name="Yandava C."/>
            <person name="Burger G."/>
            <person name="Gray M.W."/>
            <person name="Holland P.W.H."/>
            <person name="King N."/>
            <person name="Lang F.B.F."/>
            <person name="Roger A.J."/>
            <person name="Ruiz-Trillo I."/>
            <person name="Haas B."/>
            <person name="Nusbaum C."/>
            <person name="Birren B."/>
        </authorList>
    </citation>
    <scope>NUCLEOTIDE SEQUENCE [LARGE SCALE GENOMIC DNA]</scope>
    <source>
        <strain evidence="7 8">JP610</strain>
    </source>
</reference>
<dbReference type="GO" id="GO:0015935">
    <property type="term" value="C:small ribosomal subunit"/>
    <property type="evidence" value="ECO:0007669"/>
    <property type="project" value="TreeGrafter"/>
</dbReference>
<dbReference type="EMBL" id="KQ241919">
    <property type="protein sequence ID" value="KNC82517.1"/>
    <property type="molecule type" value="Genomic_DNA"/>
</dbReference>
<dbReference type="Gene3D" id="1.10.8.50">
    <property type="match status" value="1"/>
</dbReference>
<evidence type="ECO:0000256" key="5">
    <source>
        <dbReference type="ARBA" id="ARBA00023274"/>
    </source>
</evidence>
<comment type="similarity">
    <text evidence="2 6">Belongs to the universal ribosomal protein uS13 family.</text>
</comment>
<keyword evidence="3" id="KW-0963">Cytoplasm</keyword>
<keyword evidence="8" id="KW-1185">Reference proteome</keyword>
<dbReference type="GO" id="GO:0003723">
    <property type="term" value="F:RNA binding"/>
    <property type="evidence" value="ECO:0007669"/>
    <property type="project" value="InterPro"/>
</dbReference>
<dbReference type="RefSeq" id="XP_014156419.1">
    <property type="nucleotide sequence ID" value="XM_014300944.1"/>
</dbReference>
<dbReference type="OrthoDB" id="1702480at2759"/>
<protein>
    <submittedName>
        <fullName evidence="7">40S ribosomal protein S18</fullName>
    </submittedName>
</protein>
<dbReference type="PROSITE" id="PS00646">
    <property type="entry name" value="RIBOSOMAL_S13_1"/>
    <property type="match status" value="1"/>
</dbReference>
<dbReference type="PIRSF" id="PIRSF002134">
    <property type="entry name" value="Ribosomal_S13"/>
    <property type="match status" value="1"/>
</dbReference>
<dbReference type="FunFam" id="4.10.910.10:FF:000002">
    <property type="entry name" value="40S ribosomal protein S18"/>
    <property type="match status" value="1"/>
</dbReference>
<organism evidence="7 8">
    <name type="scientific">Sphaeroforma arctica JP610</name>
    <dbReference type="NCBI Taxonomy" id="667725"/>
    <lineage>
        <taxon>Eukaryota</taxon>
        <taxon>Ichthyosporea</taxon>
        <taxon>Ichthyophonida</taxon>
        <taxon>Sphaeroforma</taxon>
    </lineage>
</organism>
<dbReference type="PROSITE" id="PS50159">
    <property type="entry name" value="RIBOSOMAL_S13_2"/>
    <property type="match status" value="1"/>
</dbReference>
<dbReference type="HAMAP" id="MF_01315">
    <property type="entry name" value="Ribosomal_uS13"/>
    <property type="match status" value="1"/>
</dbReference>
<evidence type="ECO:0000256" key="1">
    <source>
        <dbReference type="ARBA" id="ARBA00004496"/>
    </source>
</evidence>
<dbReference type="InterPro" id="IPR001892">
    <property type="entry name" value="Ribosomal_uS13"/>
</dbReference>
<dbReference type="STRING" id="667725.A0A0L0G074"/>
<dbReference type="Proteomes" id="UP000054560">
    <property type="component" value="Unassembled WGS sequence"/>
</dbReference>
<proteinExistence type="inferred from homology"/>
<dbReference type="InterPro" id="IPR010979">
    <property type="entry name" value="Ribosomal_uS13-like_H2TH"/>
</dbReference>